<dbReference type="NCBIfam" id="TIGR01082">
    <property type="entry name" value="murC"/>
    <property type="match status" value="1"/>
</dbReference>
<comment type="subcellular location">
    <subcellularLocation>
        <location evidence="1 14">Cytoplasm</location>
    </subcellularLocation>
</comment>
<dbReference type="GO" id="GO:0071555">
    <property type="term" value="P:cell wall organization"/>
    <property type="evidence" value="ECO:0007669"/>
    <property type="project" value="UniProtKB-KW"/>
</dbReference>
<dbReference type="EMBL" id="SLWV01000022">
    <property type="protein sequence ID" value="TCO71375.1"/>
    <property type="molecule type" value="Genomic_DNA"/>
</dbReference>
<evidence type="ECO:0000313" key="18">
    <source>
        <dbReference type="EMBL" id="TCO71375.1"/>
    </source>
</evidence>
<organism evidence="18 19">
    <name type="scientific">Marinisporobacter balticus</name>
    <dbReference type="NCBI Taxonomy" id="2018667"/>
    <lineage>
        <taxon>Bacteria</taxon>
        <taxon>Bacillati</taxon>
        <taxon>Bacillota</taxon>
        <taxon>Clostridia</taxon>
        <taxon>Peptostreptococcales</taxon>
        <taxon>Thermotaleaceae</taxon>
        <taxon>Marinisporobacter</taxon>
    </lineage>
</organism>
<comment type="function">
    <text evidence="14">Cell wall formation.</text>
</comment>
<dbReference type="Pfam" id="PF01225">
    <property type="entry name" value="Mur_ligase"/>
    <property type="match status" value="1"/>
</dbReference>
<keyword evidence="7 14" id="KW-0547">Nucleotide-binding</keyword>
<evidence type="ECO:0000259" key="16">
    <source>
        <dbReference type="Pfam" id="PF02875"/>
    </source>
</evidence>
<dbReference type="AlphaFoldDB" id="A0A4R2KXG9"/>
<dbReference type="GO" id="GO:0005737">
    <property type="term" value="C:cytoplasm"/>
    <property type="evidence" value="ECO:0007669"/>
    <property type="project" value="UniProtKB-SubCell"/>
</dbReference>
<dbReference type="Pfam" id="PF02875">
    <property type="entry name" value="Mur_ligase_C"/>
    <property type="match status" value="1"/>
</dbReference>
<evidence type="ECO:0000256" key="7">
    <source>
        <dbReference type="ARBA" id="ARBA00022741"/>
    </source>
</evidence>
<dbReference type="GO" id="GO:0008360">
    <property type="term" value="P:regulation of cell shape"/>
    <property type="evidence" value="ECO:0007669"/>
    <property type="project" value="UniProtKB-KW"/>
</dbReference>
<proteinExistence type="inferred from homology"/>
<reference evidence="18 19" key="1">
    <citation type="submission" date="2019-03" db="EMBL/GenBank/DDBJ databases">
        <title>Genomic Encyclopedia of Type Strains, Phase IV (KMG-IV): sequencing the most valuable type-strain genomes for metagenomic binning, comparative biology and taxonomic classification.</title>
        <authorList>
            <person name="Goeker M."/>
        </authorList>
    </citation>
    <scope>NUCLEOTIDE SEQUENCE [LARGE SCALE GENOMIC DNA]</scope>
    <source>
        <strain evidence="18 19">DSM 102940</strain>
    </source>
</reference>
<evidence type="ECO:0000256" key="9">
    <source>
        <dbReference type="ARBA" id="ARBA00022960"/>
    </source>
</evidence>
<dbReference type="SUPFAM" id="SSF53623">
    <property type="entry name" value="MurD-like peptide ligases, catalytic domain"/>
    <property type="match status" value="1"/>
</dbReference>
<feature type="domain" description="Mur ligase C-terminal" evidence="16">
    <location>
        <begin position="319"/>
        <end position="448"/>
    </location>
</feature>
<accession>A0A4R2KXG9</accession>
<evidence type="ECO:0000256" key="13">
    <source>
        <dbReference type="ARBA" id="ARBA00047833"/>
    </source>
</evidence>
<keyword evidence="4 14" id="KW-0963">Cytoplasm</keyword>
<keyword evidence="5 14" id="KW-0436">Ligase</keyword>
<dbReference type="OrthoDB" id="9804126at2"/>
<evidence type="ECO:0000313" key="19">
    <source>
        <dbReference type="Proteomes" id="UP000294919"/>
    </source>
</evidence>
<evidence type="ECO:0000256" key="11">
    <source>
        <dbReference type="ARBA" id="ARBA00023306"/>
    </source>
</evidence>
<evidence type="ECO:0000256" key="10">
    <source>
        <dbReference type="ARBA" id="ARBA00022984"/>
    </source>
</evidence>
<dbReference type="PANTHER" id="PTHR43445">
    <property type="entry name" value="UDP-N-ACETYLMURAMATE--L-ALANINE LIGASE-RELATED"/>
    <property type="match status" value="1"/>
</dbReference>
<comment type="similarity">
    <text evidence="14">Belongs to the MurCDEF family.</text>
</comment>
<keyword evidence="11 14" id="KW-0131">Cell cycle</keyword>
<feature type="binding site" evidence="14">
    <location>
        <begin position="119"/>
        <end position="125"/>
    </location>
    <ligand>
        <name>ATP</name>
        <dbReference type="ChEBI" id="CHEBI:30616"/>
    </ligand>
</feature>
<evidence type="ECO:0000259" key="17">
    <source>
        <dbReference type="Pfam" id="PF08245"/>
    </source>
</evidence>
<dbReference type="SUPFAM" id="SSF51984">
    <property type="entry name" value="MurCD N-terminal domain"/>
    <property type="match status" value="1"/>
</dbReference>
<evidence type="ECO:0000256" key="8">
    <source>
        <dbReference type="ARBA" id="ARBA00022840"/>
    </source>
</evidence>
<dbReference type="Pfam" id="PF08245">
    <property type="entry name" value="Mur_ligase_M"/>
    <property type="match status" value="1"/>
</dbReference>
<dbReference type="InterPro" id="IPR013221">
    <property type="entry name" value="Mur_ligase_cen"/>
</dbReference>
<comment type="caution">
    <text evidence="18">The sequence shown here is derived from an EMBL/GenBank/DDBJ whole genome shotgun (WGS) entry which is preliminary data.</text>
</comment>
<evidence type="ECO:0000256" key="1">
    <source>
        <dbReference type="ARBA" id="ARBA00004496"/>
    </source>
</evidence>
<dbReference type="RefSeq" id="WP_132246705.1">
    <property type="nucleotide sequence ID" value="NZ_SLWV01000022.1"/>
</dbReference>
<evidence type="ECO:0000256" key="5">
    <source>
        <dbReference type="ARBA" id="ARBA00022598"/>
    </source>
</evidence>
<keyword evidence="9 14" id="KW-0133">Cell shape</keyword>
<name>A0A4R2KXG9_9FIRM</name>
<evidence type="ECO:0000256" key="12">
    <source>
        <dbReference type="ARBA" id="ARBA00023316"/>
    </source>
</evidence>
<dbReference type="Gene3D" id="3.90.190.20">
    <property type="entry name" value="Mur ligase, C-terminal domain"/>
    <property type="match status" value="1"/>
</dbReference>
<dbReference type="GO" id="GO:0008763">
    <property type="term" value="F:UDP-N-acetylmuramate-L-alanine ligase activity"/>
    <property type="evidence" value="ECO:0007669"/>
    <property type="project" value="UniProtKB-UniRule"/>
</dbReference>
<dbReference type="EC" id="6.3.2.8" evidence="3 14"/>
<dbReference type="HAMAP" id="MF_00046">
    <property type="entry name" value="MurC"/>
    <property type="match status" value="1"/>
</dbReference>
<dbReference type="InterPro" id="IPR050061">
    <property type="entry name" value="MurCDEF_pg_biosynth"/>
</dbReference>
<evidence type="ECO:0000256" key="4">
    <source>
        <dbReference type="ARBA" id="ARBA00022490"/>
    </source>
</evidence>
<dbReference type="InterPro" id="IPR036615">
    <property type="entry name" value="Mur_ligase_C_dom_sf"/>
</dbReference>
<dbReference type="GO" id="GO:0009252">
    <property type="term" value="P:peptidoglycan biosynthetic process"/>
    <property type="evidence" value="ECO:0007669"/>
    <property type="project" value="UniProtKB-UniRule"/>
</dbReference>
<keyword evidence="12 14" id="KW-0961">Cell wall biogenesis/degradation</keyword>
<dbReference type="InterPro" id="IPR036565">
    <property type="entry name" value="Mur-like_cat_sf"/>
</dbReference>
<comment type="pathway">
    <text evidence="2 14">Cell wall biogenesis; peptidoglycan biosynthesis.</text>
</comment>
<feature type="domain" description="Mur ligase N-terminal catalytic" evidence="15">
    <location>
        <begin position="13"/>
        <end position="111"/>
    </location>
</feature>
<keyword evidence="6 14" id="KW-0132">Cell division</keyword>
<evidence type="ECO:0000259" key="15">
    <source>
        <dbReference type="Pfam" id="PF01225"/>
    </source>
</evidence>
<dbReference type="GO" id="GO:0005524">
    <property type="term" value="F:ATP binding"/>
    <property type="evidence" value="ECO:0007669"/>
    <property type="project" value="UniProtKB-UniRule"/>
</dbReference>
<dbReference type="InterPro" id="IPR004101">
    <property type="entry name" value="Mur_ligase_C"/>
</dbReference>
<keyword evidence="19" id="KW-1185">Reference proteome</keyword>
<evidence type="ECO:0000256" key="3">
    <source>
        <dbReference type="ARBA" id="ARBA00012211"/>
    </source>
</evidence>
<feature type="domain" description="Mur ligase central" evidence="17">
    <location>
        <begin position="117"/>
        <end position="296"/>
    </location>
</feature>
<dbReference type="SUPFAM" id="SSF53244">
    <property type="entry name" value="MurD-like peptide ligases, peptide-binding domain"/>
    <property type="match status" value="1"/>
</dbReference>
<dbReference type="UniPathway" id="UPA00219"/>
<dbReference type="InterPro" id="IPR005758">
    <property type="entry name" value="UDP-N-AcMur_Ala_ligase_MurC"/>
</dbReference>
<comment type="catalytic activity">
    <reaction evidence="13 14">
        <text>UDP-N-acetyl-alpha-D-muramate + L-alanine + ATP = UDP-N-acetyl-alpha-D-muramoyl-L-alanine + ADP + phosphate + H(+)</text>
        <dbReference type="Rhea" id="RHEA:23372"/>
        <dbReference type="ChEBI" id="CHEBI:15378"/>
        <dbReference type="ChEBI" id="CHEBI:30616"/>
        <dbReference type="ChEBI" id="CHEBI:43474"/>
        <dbReference type="ChEBI" id="CHEBI:57972"/>
        <dbReference type="ChEBI" id="CHEBI:70757"/>
        <dbReference type="ChEBI" id="CHEBI:83898"/>
        <dbReference type="ChEBI" id="CHEBI:456216"/>
        <dbReference type="EC" id="6.3.2.8"/>
    </reaction>
</comment>
<keyword evidence="8 14" id="KW-0067">ATP-binding</keyword>
<gene>
    <name evidence="14" type="primary">murC</name>
    <name evidence="18" type="ORF">EV214_12244</name>
</gene>
<evidence type="ECO:0000256" key="14">
    <source>
        <dbReference type="HAMAP-Rule" id="MF_00046"/>
    </source>
</evidence>
<sequence>MIDFDLDKHDINHVHFIGIGGISMSGIAEVLLTFDYNISGSDMNASKITEKLMKKGAHISIGHHEDNLNHCDLVVYTAAVKEDNPELIKAHKLNIPIISRAEMLGLLMKKFKTSIAVSGTHGKTTTTSMVSIILEFSNFNPTILVGGELDQIGGNVKVGGRDYFVTEACEYVGSFLKFFPQMGIILNIDEDHLDYFKDLDHIIKTFEAFAKLIPQNGSLIAFKDDPHIEKILQNINCNVITYGSNNGCEYWCNNIKFDSLGHPSFDVFHKDLHLGNFQLNVPGKHNVYNALAAIVCCRTLGVPIEKIVKNLKSFHGTHRRFDLMGTFDEITIVDDYAHHPTEIKATLEAASQVPHNHLWCIFQPHTYTRTKALLNDFASSFGGADKIIITDIYAAREKDTGEIHSLDLVQEMQSLHENVTYIDNFEKIATYIKENAQPKDLILTMGAGDIYKVGKMLLDQ</sequence>
<keyword evidence="10 14" id="KW-0573">Peptidoglycan synthesis</keyword>
<evidence type="ECO:0000256" key="2">
    <source>
        <dbReference type="ARBA" id="ARBA00004752"/>
    </source>
</evidence>
<dbReference type="Proteomes" id="UP000294919">
    <property type="component" value="Unassembled WGS sequence"/>
</dbReference>
<dbReference type="Gene3D" id="3.40.50.720">
    <property type="entry name" value="NAD(P)-binding Rossmann-like Domain"/>
    <property type="match status" value="1"/>
</dbReference>
<protein>
    <recommendedName>
        <fullName evidence="3 14">UDP-N-acetylmuramate--L-alanine ligase</fullName>
        <ecNumber evidence="3 14">6.3.2.8</ecNumber>
    </recommendedName>
    <alternativeName>
        <fullName evidence="14">UDP-N-acetylmuramoyl-L-alanine synthetase</fullName>
    </alternativeName>
</protein>
<evidence type="ECO:0000256" key="6">
    <source>
        <dbReference type="ARBA" id="ARBA00022618"/>
    </source>
</evidence>
<dbReference type="PANTHER" id="PTHR43445:SF3">
    <property type="entry name" value="UDP-N-ACETYLMURAMATE--L-ALANINE LIGASE"/>
    <property type="match status" value="1"/>
</dbReference>
<dbReference type="GO" id="GO:0051301">
    <property type="term" value="P:cell division"/>
    <property type="evidence" value="ECO:0007669"/>
    <property type="project" value="UniProtKB-KW"/>
</dbReference>
<dbReference type="InterPro" id="IPR000713">
    <property type="entry name" value="Mur_ligase_N"/>
</dbReference>
<dbReference type="Gene3D" id="3.40.1190.10">
    <property type="entry name" value="Mur-like, catalytic domain"/>
    <property type="match status" value="1"/>
</dbReference>